<dbReference type="Proteomes" id="UP000507954">
    <property type="component" value="Unassembled WGS sequence"/>
</dbReference>
<dbReference type="RefSeq" id="WP_018011285.1">
    <property type="nucleotide sequence ID" value="NZ_CABFNB010000011.1"/>
</dbReference>
<evidence type="ECO:0000313" key="3">
    <source>
        <dbReference type="Proteomes" id="UP001190825"/>
    </source>
</evidence>
<keyword evidence="3" id="KW-1185">Reference proteome</keyword>
<dbReference type="GO" id="GO:0020037">
    <property type="term" value="F:heme binding"/>
    <property type="evidence" value="ECO:0007669"/>
    <property type="project" value="InterPro"/>
</dbReference>
<protein>
    <submittedName>
        <fullName evidence="2">Globin</fullName>
    </submittedName>
</protein>
<dbReference type="InterPro" id="IPR009050">
    <property type="entry name" value="Globin-like_sf"/>
</dbReference>
<dbReference type="Proteomes" id="UP001190825">
    <property type="component" value="Unassembled WGS sequence"/>
</dbReference>
<dbReference type="AlphaFoldDB" id="A0A508WQ08"/>
<proteinExistence type="predicted"/>
<sequence>MADEMQSRTIHAAAIRERAEAEMKAMGVDDAFISTLVDTFYARVLAHPELGPVFDARLSGRWPEHMGKMKSFWSAVAFRSGAYGGKPVQAHLGVANLTPELFPKWLKLFAATLDDIAPNDEAKAWFMETAERIARSLTLSLFYNPALDDPALVPGANASASARKV</sequence>
<evidence type="ECO:0000313" key="1">
    <source>
        <dbReference type="EMBL" id="PLU00262.1"/>
    </source>
</evidence>
<dbReference type="SUPFAM" id="SSF46458">
    <property type="entry name" value="Globin-like"/>
    <property type="match status" value="1"/>
</dbReference>
<name>A0A508WQ08_9HYPH</name>
<dbReference type="Gene3D" id="1.10.490.10">
    <property type="entry name" value="Globins"/>
    <property type="match status" value="1"/>
</dbReference>
<dbReference type="GO" id="GO:0019825">
    <property type="term" value="F:oxygen binding"/>
    <property type="evidence" value="ECO:0007669"/>
    <property type="project" value="InterPro"/>
</dbReference>
<reference evidence="1" key="1">
    <citation type="submission" date="2017-04" db="EMBL/GenBank/DDBJ databases">
        <authorList>
            <person name="Porter S."/>
            <person name="Friesen M.L."/>
            <person name="Faber-Hammond J."/>
        </authorList>
    </citation>
    <scope>NUCLEOTIDE SEQUENCE</scope>
    <source>
        <strain evidence="1">Str16</strain>
    </source>
</reference>
<accession>A0A508WQ08</accession>
<gene>
    <name evidence="1" type="ORF">BMJ33_21485</name>
    <name evidence="2" type="ORF">EMEDMD4_1080092</name>
</gene>
<dbReference type="InterPro" id="IPR012292">
    <property type="entry name" value="Globin/Proto"/>
</dbReference>
<dbReference type="EMBL" id="CABFNB010000011">
    <property type="protein sequence ID" value="VTZ59514.1"/>
    <property type="molecule type" value="Genomic_DNA"/>
</dbReference>
<reference evidence="2" key="3">
    <citation type="submission" date="2019-06" db="EMBL/GenBank/DDBJ databases">
        <authorList>
            <person name="Le Quere A."/>
            <person name="Colella S."/>
        </authorList>
    </citation>
    <scope>NUCLEOTIDE SEQUENCE</scope>
    <source>
        <strain evidence="2">EmedicaeMD41</strain>
    </source>
</reference>
<dbReference type="EMBL" id="NBUC01000106">
    <property type="protein sequence ID" value="PLU00262.1"/>
    <property type="molecule type" value="Genomic_DNA"/>
</dbReference>
<dbReference type="CDD" id="cd08916">
    <property type="entry name" value="TrHb3_P"/>
    <property type="match status" value="1"/>
</dbReference>
<organism evidence="2">
    <name type="scientific">Sinorhizobium medicae</name>
    <dbReference type="NCBI Taxonomy" id="110321"/>
    <lineage>
        <taxon>Bacteria</taxon>
        <taxon>Pseudomonadati</taxon>
        <taxon>Pseudomonadota</taxon>
        <taxon>Alphaproteobacteria</taxon>
        <taxon>Hyphomicrobiales</taxon>
        <taxon>Rhizobiaceae</taxon>
        <taxon>Sinorhizobium/Ensifer group</taxon>
        <taxon>Sinorhizobium</taxon>
    </lineage>
</organism>
<reference evidence="1 3" key="2">
    <citation type="journal article" date="2018" name="FEMS Microbiol. Ecol.">
        <title>Co-invading symbiotic mutualists of Medicago polymorpha retain high ancestral diversity and contain diverse accessory genomes.</title>
        <authorList>
            <person name="Porter S.S."/>
            <person name="Faber-Hammond J.J."/>
            <person name="Friesen M.L."/>
        </authorList>
    </citation>
    <scope>NUCLEOTIDE SEQUENCE [LARGE SCALE GENOMIC DNA]</scope>
    <source>
        <strain evidence="1 3">Str16</strain>
    </source>
</reference>
<evidence type="ECO:0000313" key="2">
    <source>
        <dbReference type="EMBL" id="VTZ59514.1"/>
    </source>
</evidence>